<protein>
    <recommendedName>
        <fullName evidence="3 7">UTP--glucose-1-phosphate uridylyltransferase</fullName>
        <ecNumber evidence="3 7">2.7.7.9</ecNumber>
    </recommendedName>
    <alternativeName>
        <fullName evidence="7">UDP-glucose pyrophosphorylase</fullName>
    </alternativeName>
</protein>
<dbReference type="InterPro" id="IPR005835">
    <property type="entry name" value="NTP_transferase_dom"/>
</dbReference>
<dbReference type="GO" id="GO:0006011">
    <property type="term" value="P:UDP-alpha-D-glucose metabolic process"/>
    <property type="evidence" value="ECO:0007669"/>
    <property type="project" value="InterPro"/>
</dbReference>
<dbReference type="CDD" id="cd02541">
    <property type="entry name" value="UGPase_prokaryotic"/>
    <property type="match status" value="1"/>
</dbReference>
<dbReference type="NCBIfam" id="TIGR01099">
    <property type="entry name" value="galU"/>
    <property type="match status" value="1"/>
</dbReference>
<dbReference type="EC" id="2.7.7.9" evidence="3 7"/>
<dbReference type="UniPathway" id="UPA00215"/>
<evidence type="ECO:0000256" key="5">
    <source>
        <dbReference type="ARBA" id="ARBA00022695"/>
    </source>
</evidence>
<dbReference type="RefSeq" id="WP_180860990.1">
    <property type="nucleotide sequence ID" value="NZ_CP047415.1"/>
</dbReference>
<sequence>MYTKRVRKAVIPAAGLGTRFLPATKALPKEMLPIVDKPTIQFIVEEAKKSGIEDILIVTGKNKRAIENHFDSNPELEQDLEKTGKSELLKLTQGITDLGVNLYYTRQPHPAGLGDAIYRAKSFVAGEPFVVMLGDDLMDDKIPLTKQLMNDYEHTHASTIAVMKVPHKEVSKYGVIAPDGKVNDSLYNVKNFVEKPAIDKAPSDLAIIGRYLLTPEVFDILAETKPGRGGEVQLTDAIDTLNKTQRVFAHVFKGKRHDVGNKEGYLETSIEYGLNHPETKDDLRKYILKLAQKLS</sequence>
<evidence type="ECO:0000313" key="10">
    <source>
        <dbReference type="Proteomes" id="UP000510660"/>
    </source>
</evidence>
<gene>
    <name evidence="9" type="primary">galU</name>
    <name evidence="9" type="ORF">GTO85_10460</name>
</gene>
<comment type="similarity">
    <text evidence="2 7">Belongs to the UDPGP type 2 family.</text>
</comment>
<comment type="catalytic activity">
    <reaction evidence="6 7">
        <text>alpha-D-glucose 1-phosphate + UTP + H(+) = UDP-alpha-D-glucose + diphosphate</text>
        <dbReference type="Rhea" id="RHEA:19889"/>
        <dbReference type="ChEBI" id="CHEBI:15378"/>
        <dbReference type="ChEBI" id="CHEBI:33019"/>
        <dbReference type="ChEBI" id="CHEBI:46398"/>
        <dbReference type="ChEBI" id="CHEBI:58601"/>
        <dbReference type="ChEBI" id="CHEBI:58885"/>
        <dbReference type="EC" id="2.7.7.9"/>
    </reaction>
</comment>
<dbReference type="PANTHER" id="PTHR43197:SF1">
    <property type="entry name" value="UTP--GLUCOSE-1-PHOSPHATE URIDYLYLTRANSFERASE"/>
    <property type="match status" value="1"/>
</dbReference>
<evidence type="ECO:0000256" key="7">
    <source>
        <dbReference type="RuleBase" id="RU361259"/>
    </source>
</evidence>
<dbReference type="InterPro" id="IPR029044">
    <property type="entry name" value="Nucleotide-diphossugar_trans"/>
</dbReference>
<dbReference type="Proteomes" id="UP000510660">
    <property type="component" value="Chromosome"/>
</dbReference>
<dbReference type="Gene3D" id="3.90.550.10">
    <property type="entry name" value="Spore Coat Polysaccharide Biosynthesis Protein SpsA, Chain A"/>
    <property type="match status" value="1"/>
</dbReference>
<accession>A0A7H9EAU1</accession>
<evidence type="ECO:0000256" key="6">
    <source>
        <dbReference type="ARBA" id="ARBA00048128"/>
    </source>
</evidence>
<evidence type="ECO:0000256" key="3">
    <source>
        <dbReference type="ARBA" id="ARBA00012415"/>
    </source>
</evidence>
<reference evidence="9 10" key="1">
    <citation type="submission" date="2020-01" db="EMBL/GenBank/DDBJ databases">
        <title>Complete and circular genome sequences of six lactobacillus isolates from horses.</title>
        <authorList>
            <person name="Hassan H.M."/>
        </authorList>
    </citation>
    <scope>NUCLEOTIDE SEQUENCE [LARGE SCALE GENOMIC DNA]</scope>
    <source>
        <strain evidence="9 10">1D</strain>
    </source>
</reference>
<evidence type="ECO:0000313" key="9">
    <source>
        <dbReference type="EMBL" id="QLL74720.1"/>
    </source>
</evidence>
<evidence type="ECO:0000259" key="8">
    <source>
        <dbReference type="Pfam" id="PF00483"/>
    </source>
</evidence>
<evidence type="ECO:0000256" key="4">
    <source>
        <dbReference type="ARBA" id="ARBA00022679"/>
    </source>
</evidence>
<keyword evidence="4 7" id="KW-0808">Transferase</keyword>
<feature type="domain" description="Nucleotidyl transferase" evidence="8">
    <location>
        <begin position="8"/>
        <end position="269"/>
    </location>
</feature>
<dbReference type="PANTHER" id="PTHR43197">
    <property type="entry name" value="UTP--GLUCOSE-1-PHOSPHATE URIDYLYLTRANSFERASE"/>
    <property type="match status" value="1"/>
</dbReference>
<name>A0A7H9EAU1_9LACO</name>
<dbReference type="AlphaFoldDB" id="A0A7H9EAU1"/>
<dbReference type="SUPFAM" id="SSF53448">
    <property type="entry name" value="Nucleotide-diphospho-sugar transferases"/>
    <property type="match status" value="1"/>
</dbReference>
<dbReference type="GO" id="GO:0003983">
    <property type="term" value="F:UTP:glucose-1-phosphate uridylyltransferase activity"/>
    <property type="evidence" value="ECO:0007669"/>
    <property type="project" value="UniProtKB-EC"/>
</dbReference>
<dbReference type="InterPro" id="IPR005771">
    <property type="entry name" value="GalU_uridylyltTrfase_bac/arc"/>
</dbReference>
<evidence type="ECO:0000256" key="2">
    <source>
        <dbReference type="ARBA" id="ARBA00006890"/>
    </source>
</evidence>
<evidence type="ECO:0000256" key="1">
    <source>
        <dbReference type="ARBA" id="ARBA00005136"/>
    </source>
</evidence>
<comment type="pathway">
    <text evidence="1">Carbohydrate metabolism; nucleotide-sugar metabolism.</text>
</comment>
<keyword evidence="5 7" id="KW-0548">Nucleotidyltransferase</keyword>
<proteinExistence type="inferred from homology"/>
<dbReference type="EMBL" id="CP047415">
    <property type="protein sequence ID" value="QLL74720.1"/>
    <property type="molecule type" value="Genomic_DNA"/>
</dbReference>
<dbReference type="Pfam" id="PF00483">
    <property type="entry name" value="NTP_transferase"/>
    <property type="match status" value="1"/>
</dbReference>
<organism evidence="9 10">
    <name type="scientific">Lactobacillus crispatus</name>
    <dbReference type="NCBI Taxonomy" id="47770"/>
    <lineage>
        <taxon>Bacteria</taxon>
        <taxon>Bacillati</taxon>
        <taxon>Bacillota</taxon>
        <taxon>Bacilli</taxon>
        <taxon>Lactobacillales</taxon>
        <taxon>Lactobacillaceae</taxon>
        <taxon>Lactobacillus</taxon>
    </lineage>
</organism>